<organism evidence="1">
    <name type="scientific">Streptomyces sp. R44</name>
    <dbReference type="NCBI Taxonomy" id="3238633"/>
    <lineage>
        <taxon>Bacteria</taxon>
        <taxon>Bacillati</taxon>
        <taxon>Actinomycetota</taxon>
        <taxon>Actinomycetes</taxon>
        <taxon>Kitasatosporales</taxon>
        <taxon>Streptomycetaceae</taxon>
        <taxon>Streptomyces</taxon>
    </lineage>
</organism>
<proteinExistence type="predicted"/>
<reference evidence="1" key="1">
    <citation type="submission" date="2024-07" db="EMBL/GenBank/DDBJ databases">
        <authorList>
            <person name="Yu S.T."/>
        </authorList>
    </citation>
    <scope>NUCLEOTIDE SEQUENCE</scope>
    <source>
        <strain evidence="1">R44</strain>
    </source>
</reference>
<protein>
    <submittedName>
        <fullName evidence="1">Uncharacterized protein</fullName>
    </submittedName>
</protein>
<dbReference type="EMBL" id="CP163444">
    <property type="protein sequence ID" value="XDQ69255.1"/>
    <property type="molecule type" value="Genomic_DNA"/>
</dbReference>
<accession>A0AB39SLN9</accession>
<sequence>MLPIVSPEAPDRTSVCLLPEAGRSPTEAVPLAADPAQVRIRVGIAVGHATDVHLEDLAGMAEQVVEIQDAVGRLVGAADEDRAAAAEGRLTVGARRAGRPSSAMPSAIMRCSYRR</sequence>
<evidence type="ECO:0000313" key="1">
    <source>
        <dbReference type="EMBL" id="XDQ69255.1"/>
    </source>
</evidence>
<gene>
    <name evidence="1" type="ORF">AB5J54_01355</name>
</gene>
<name>A0AB39SLN9_9ACTN</name>
<dbReference type="RefSeq" id="WP_369141996.1">
    <property type="nucleotide sequence ID" value="NZ_CP163444.1"/>
</dbReference>
<dbReference type="AlphaFoldDB" id="A0AB39SLN9"/>